<evidence type="ECO:0000256" key="5">
    <source>
        <dbReference type="ARBA" id="ARBA00022982"/>
    </source>
</evidence>
<feature type="binding site" evidence="8">
    <location>
        <position position="37"/>
    </location>
    <ligand>
        <name>[4Fe-4S] cluster</name>
        <dbReference type="ChEBI" id="CHEBI:49883"/>
        <label>1</label>
    </ligand>
</feature>
<dbReference type="Proteomes" id="UP001149400">
    <property type="component" value="Unassembled WGS sequence"/>
</dbReference>
<dbReference type="InterPro" id="IPR050572">
    <property type="entry name" value="Fe-S_Ferredoxin"/>
</dbReference>
<evidence type="ECO:0000256" key="7">
    <source>
        <dbReference type="ARBA" id="ARBA00023014"/>
    </source>
</evidence>
<feature type="binding site" evidence="8">
    <location>
        <position position="141"/>
    </location>
    <ligand>
        <name>[4Fe-4S] cluster</name>
        <dbReference type="ChEBI" id="CHEBI:49883"/>
        <label>3</label>
    </ligand>
</feature>
<dbReference type="PANTHER" id="PTHR43687">
    <property type="entry name" value="ADENYLYLSULFATE REDUCTASE, BETA SUBUNIT"/>
    <property type="match status" value="1"/>
</dbReference>
<keyword evidence="11" id="KW-1185">Reference proteome</keyword>
<feature type="binding site" evidence="8">
    <location>
        <position position="69"/>
    </location>
    <ligand>
        <name>[4Fe-4S] cluster</name>
        <dbReference type="ChEBI" id="CHEBI:49883"/>
        <label>2</label>
    </ligand>
</feature>
<dbReference type="InterPro" id="IPR004496">
    <property type="entry name" value="NapF"/>
</dbReference>
<proteinExistence type="inferred from homology"/>
<evidence type="ECO:0000313" key="11">
    <source>
        <dbReference type="Proteomes" id="UP001149400"/>
    </source>
</evidence>
<feature type="binding site" evidence="8">
    <location>
        <position position="44"/>
    </location>
    <ligand>
        <name>[4Fe-4S] cluster</name>
        <dbReference type="ChEBI" id="CHEBI:49883"/>
        <label>1</label>
    </ligand>
</feature>
<dbReference type="RefSeq" id="WP_274163950.1">
    <property type="nucleotide sequence ID" value="NZ_JAJUBC010000007.1"/>
</dbReference>
<keyword evidence="2 8" id="KW-0004">4Fe-4S</keyword>
<comment type="caution">
    <text evidence="10">The sequence shown here is derived from an EMBL/GenBank/DDBJ whole genome shotgun (WGS) entry which is preliminary data.</text>
</comment>
<evidence type="ECO:0000313" key="10">
    <source>
        <dbReference type="EMBL" id="MDD1793081.1"/>
    </source>
</evidence>
<keyword evidence="3 8" id="KW-0479">Metal-binding</keyword>
<keyword evidence="6 8" id="KW-0408">Iron</keyword>
<feature type="domain" description="4Fe-4S ferredoxin-type" evidence="9">
    <location>
        <begin position="57"/>
        <end position="86"/>
    </location>
</feature>
<evidence type="ECO:0000256" key="4">
    <source>
        <dbReference type="ARBA" id="ARBA00022737"/>
    </source>
</evidence>
<dbReference type="SUPFAM" id="SSF54862">
    <property type="entry name" value="4Fe-4S ferredoxins"/>
    <property type="match status" value="1"/>
</dbReference>
<dbReference type="CDD" id="cd10564">
    <property type="entry name" value="NapF_like"/>
    <property type="match status" value="1"/>
</dbReference>
<dbReference type="EMBL" id="JAJUBC010000007">
    <property type="protein sequence ID" value="MDD1793081.1"/>
    <property type="molecule type" value="Genomic_DNA"/>
</dbReference>
<comment type="subcellular location">
    <subcellularLocation>
        <location evidence="8">Cytoplasm</location>
    </subcellularLocation>
</comment>
<evidence type="ECO:0000256" key="6">
    <source>
        <dbReference type="ARBA" id="ARBA00023004"/>
    </source>
</evidence>
<feature type="binding site" evidence="8">
    <location>
        <position position="76"/>
    </location>
    <ligand>
        <name>[4Fe-4S] cluster</name>
        <dbReference type="ChEBI" id="CHEBI:49883"/>
        <label>2</label>
    </ligand>
</feature>
<dbReference type="PANTHER" id="PTHR43687:SF6">
    <property type="entry name" value="L-ASPARTATE SEMIALDEHYDE SULFURTRANSFERASE IRON-SULFUR SUBUNIT"/>
    <property type="match status" value="1"/>
</dbReference>
<feature type="binding site" evidence="8">
    <location>
        <position position="144"/>
    </location>
    <ligand>
        <name>[4Fe-4S] cluster</name>
        <dbReference type="ChEBI" id="CHEBI:49883"/>
        <label>3</label>
    </ligand>
</feature>
<dbReference type="InterPro" id="IPR017900">
    <property type="entry name" value="4Fe4S_Fe_S_CS"/>
</dbReference>
<dbReference type="Gene3D" id="3.30.70.20">
    <property type="match status" value="2"/>
</dbReference>
<keyword evidence="4 8" id="KW-0677">Repeat</keyword>
<dbReference type="NCBIfam" id="TIGR00402">
    <property type="entry name" value="napF"/>
    <property type="match status" value="1"/>
</dbReference>
<protein>
    <recommendedName>
        <fullName evidence="8">Ferredoxin-type protein NapF</fullName>
    </recommendedName>
</protein>
<sequence>MVDQRRRFFLRSAKMAQQQSLPWIKDIGAFTDHCTRCGECERACEEQIIVSGDGGFPTIDFNHGECTFCFACADSCPEGLFHPNTEPPWQQYVSIDENCLAQKNIECRSCHDACDERAIRFQHRLGSVAQPEINVKDCTGCGACIAPCPTNAITMEQQQA</sequence>
<comment type="function">
    <text evidence="8">Could be involved in the maturation of NapA, the catalytic subunit of the periplasmic nitrate reductase, before its export into the periplasm.</text>
</comment>
<feature type="domain" description="4Fe-4S ferredoxin-type" evidence="9">
    <location>
        <begin position="25"/>
        <end position="54"/>
    </location>
</feature>
<evidence type="ECO:0000256" key="1">
    <source>
        <dbReference type="ARBA" id="ARBA00022448"/>
    </source>
</evidence>
<evidence type="ECO:0000256" key="2">
    <source>
        <dbReference type="ARBA" id="ARBA00022485"/>
    </source>
</evidence>
<feature type="binding site" evidence="8">
    <location>
        <position position="34"/>
    </location>
    <ligand>
        <name>[4Fe-4S] cluster</name>
        <dbReference type="ChEBI" id="CHEBI:49883"/>
        <label>1</label>
    </ligand>
</feature>
<accession>A0ABT5QYI5</accession>
<dbReference type="HAMAP" id="MF_02201">
    <property type="entry name" value="NapF"/>
    <property type="match status" value="1"/>
</dbReference>
<feature type="binding site" evidence="8">
    <location>
        <position position="72"/>
    </location>
    <ligand>
        <name>[4Fe-4S] cluster</name>
        <dbReference type="ChEBI" id="CHEBI:49883"/>
        <label>2</label>
    </ligand>
</feature>
<dbReference type="Pfam" id="PF12838">
    <property type="entry name" value="Fer4_7"/>
    <property type="match status" value="2"/>
</dbReference>
<feature type="binding site" evidence="8">
    <location>
        <position position="40"/>
    </location>
    <ligand>
        <name>[4Fe-4S] cluster</name>
        <dbReference type="ChEBI" id="CHEBI:49883"/>
        <label>1</label>
    </ligand>
</feature>
<feature type="binding site" evidence="8">
    <location>
        <position position="138"/>
    </location>
    <ligand>
        <name>[4Fe-4S] cluster</name>
        <dbReference type="ChEBI" id="CHEBI:49883"/>
        <label>3</label>
    </ligand>
</feature>
<dbReference type="PROSITE" id="PS51379">
    <property type="entry name" value="4FE4S_FER_2"/>
    <property type="match status" value="3"/>
</dbReference>
<keyword evidence="5" id="KW-0249">Electron transport</keyword>
<comment type="subunit">
    <text evidence="8">Interacts with the cytoplasmic NapA precursor.</text>
</comment>
<name>A0ABT5QYI5_9GAMM</name>
<organism evidence="10 11">
    <name type="scientific">Enterovibrio gelatinilyticus</name>
    <dbReference type="NCBI Taxonomy" id="2899819"/>
    <lineage>
        <taxon>Bacteria</taxon>
        <taxon>Pseudomonadati</taxon>
        <taxon>Pseudomonadota</taxon>
        <taxon>Gammaproteobacteria</taxon>
        <taxon>Vibrionales</taxon>
        <taxon>Vibrionaceae</taxon>
        <taxon>Enterovibrio</taxon>
    </lineage>
</organism>
<feature type="binding site" evidence="8">
    <location>
        <position position="148"/>
    </location>
    <ligand>
        <name>[4Fe-4S] cluster</name>
        <dbReference type="ChEBI" id="CHEBI:49883"/>
        <label>3</label>
    </ligand>
</feature>
<dbReference type="InterPro" id="IPR017896">
    <property type="entry name" value="4Fe4S_Fe-S-bd"/>
</dbReference>
<keyword evidence="8" id="KW-0963">Cytoplasm</keyword>
<keyword evidence="1" id="KW-0813">Transport</keyword>
<feature type="binding site" evidence="8">
    <location>
        <position position="66"/>
    </location>
    <ligand>
        <name>[4Fe-4S] cluster</name>
        <dbReference type="ChEBI" id="CHEBI:49883"/>
        <label>2</label>
    </ligand>
</feature>
<evidence type="ECO:0000256" key="8">
    <source>
        <dbReference type="HAMAP-Rule" id="MF_02201"/>
    </source>
</evidence>
<reference evidence="10" key="1">
    <citation type="submission" date="2021-12" db="EMBL/GenBank/DDBJ databases">
        <title>Enterovibrio ZSDZ35 sp. nov. and Enterovibrio ZSDZ42 sp. nov., isolated from coastal seawater in Qingdao.</title>
        <authorList>
            <person name="Zhang P."/>
        </authorList>
    </citation>
    <scope>NUCLEOTIDE SEQUENCE</scope>
    <source>
        <strain evidence="10">ZSDZ42</strain>
    </source>
</reference>
<evidence type="ECO:0000259" key="9">
    <source>
        <dbReference type="PROSITE" id="PS51379"/>
    </source>
</evidence>
<comment type="cofactor">
    <cofactor evidence="8">
        <name>[4Fe-4S] cluster</name>
        <dbReference type="ChEBI" id="CHEBI:49883"/>
    </cofactor>
</comment>
<dbReference type="PROSITE" id="PS00198">
    <property type="entry name" value="4FE4S_FER_1"/>
    <property type="match status" value="1"/>
</dbReference>
<keyword evidence="7 8" id="KW-0411">Iron-sulfur</keyword>
<gene>
    <name evidence="8 10" type="primary">napF</name>
    <name evidence="10" type="ORF">LRP50_08065</name>
</gene>
<evidence type="ECO:0000256" key="3">
    <source>
        <dbReference type="ARBA" id="ARBA00022723"/>
    </source>
</evidence>
<feature type="domain" description="4Fe-4S ferredoxin-type" evidence="9">
    <location>
        <begin position="129"/>
        <end position="158"/>
    </location>
</feature>
<comment type="similarity">
    <text evidence="8">Belongs to the NapF family.</text>
</comment>